<dbReference type="InterPro" id="IPR015300">
    <property type="entry name" value="DNA-bd_pseudobarrel_sf"/>
</dbReference>
<dbReference type="GO" id="GO:0000243">
    <property type="term" value="C:commitment complex"/>
    <property type="evidence" value="ECO:0007669"/>
    <property type="project" value="TreeGrafter"/>
</dbReference>
<dbReference type="PROSITE" id="PS50863">
    <property type="entry name" value="B3"/>
    <property type="match status" value="1"/>
</dbReference>
<dbReference type="InterPro" id="IPR011990">
    <property type="entry name" value="TPR-like_helical_dom_sf"/>
</dbReference>
<keyword evidence="5" id="KW-0238">DNA-binding</keyword>
<feature type="region of interest" description="Disordered" evidence="10">
    <location>
        <begin position="994"/>
        <end position="1028"/>
    </location>
</feature>
<feature type="domain" description="TF-B3" evidence="11">
    <location>
        <begin position="1113"/>
        <end position="1204"/>
    </location>
</feature>
<comment type="similarity">
    <text evidence="9">Belongs to the PRP39 family.</text>
</comment>
<dbReference type="PANTHER" id="PTHR17204:SF5">
    <property type="entry name" value="PRE-MRNA-PROCESSING FACTOR 39"/>
    <property type="match status" value="1"/>
</dbReference>
<dbReference type="InterPro" id="IPR003340">
    <property type="entry name" value="B3_DNA-bd"/>
</dbReference>
<dbReference type="InterPro" id="IPR059164">
    <property type="entry name" value="HAT_PRP39_C"/>
</dbReference>
<dbReference type="SUPFAM" id="SSF48452">
    <property type="entry name" value="TPR-like"/>
    <property type="match status" value="2"/>
</dbReference>
<evidence type="ECO:0000256" key="10">
    <source>
        <dbReference type="SAM" id="MobiDB-lite"/>
    </source>
</evidence>
<dbReference type="Pfam" id="PF23241">
    <property type="entry name" value="HAT_PRP39_C"/>
    <property type="match status" value="1"/>
</dbReference>
<dbReference type="GO" id="GO:0005685">
    <property type="term" value="C:U1 snRNP"/>
    <property type="evidence" value="ECO:0007669"/>
    <property type="project" value="TreeGrafter"/>
</dbReference>
<keyword evidence="2" id="KW-0507">mRNA processing</keyword>
<accession>A0A166JDD6</accession>
<name>A0A166JDD6_DAUCS</name>
<keyword evidence="4" id="KW-0805">Transcription regulation</keyword>
<organism evidence="12">
    <name type="scientific">Daucus carota subsp. sativus</name>
    <name type="common">Carrot</name>
    <dbReference type="NCBI Taxonomy" id="79200"/>
    <lineage>
        <taxon>Eukaryota</taxon>
        <taxon>Viridiplantae</taxon>
        <taxon>Streptophyta</taxon>
        <taxon>Embryophyta</taxon>
        <taxon>Tracheophyta</taxon>
        <taxon>Spermatophyta</taxon>
        <taxon>Magnoliopsida</taxon>
        <taxon>eudicotyledons</taxon>
        <taxon>Gunneridae</taxon>
        <taxon>Pentapetalae</taxon>
        <taxon>asterids</taxon>
        <taxon>campanulids</taxon>
        <taxon>Apiales</taxon>
        <taxon>Apiaceae</taxon>
        <taxon>Apioideae</taxon>
        <taxon>Scandiceae</taxon>
        <taxon>Daucinae</taxon>
        <taxon>Daucus</taxon>
        <taxon>Daucus sect. Daucus</taxon>
    </lineage>
</organism>
<dbReference type="EMBL" id="LNRQ01000001">
    <property type="protein sequence ID" value="KZN12045.1"/>
    <property type="molecule type" value="Genomic_DNA"/>
</dbReference>
<evidence type="ECO:0000256" key="9">
    <source>
        <dbReference type="ARBA" id="ARBA00038019"/>
    </source>
</evidence>
<gene>
    <name evidence="12" type="ORF">DCAR_004701</name>
</gene>
<dbReference type="InterPro" id="IPR003107">
    <property type="entry name" value="HAT"/>
</dbReference>
<dbReference type="SUPFAM" id="SSF101936">
    <property type="entry name" value="DNA-binding pseudobarrel domain"/>
    <property type="match status" value="1"/>
</dbReference>
<sequence length="1286" mass="144776">MGDSETVVTQTTSVMAYTSTEYASTDNYNENAASDAVTSDAGVAGNVPSKISAGSGEMKVLTDVMVTDNTSEHTQNPTDENGNQNLAKEEVPTKQMMLVANSANVGENGTIAVANDFMSDAPALSAEEERLWSIVRANSLEFDAWTALIEETERVAEGHISKVRKVYDAFLAEFPLCYGYWKKAVQGVTYSVDMWLHYCVFAINTYGDPDTVRRLFERGLLYVGSDFLSYTMWDKYIEYEYTKQEWSRLAMIYTRILENPNKHLDRYFTRYNSYYSFRELVAQRPLSELRTAEETAAAAAVGTTVQEIEEEVHPNAVESPKPVSAGITEAEELEKYITIREEMYNKAKEFQSKIIGFERAIKRPYFHVRPLNPVELANWNNYLDFVEAEDDFQKVVKLYERCLIDCANYPKYWIRYILHMEARGSTDLAENALGHATQVFVKGKAEDACSLYEQAVAIEKGKEHSQTLPQLFAQYTRFVYLAVIHLESIQSTPKQIEFLDSLINKFNAPNPDNPCAASFIDREELSSIFLEAEDRHSELFFVHKSTSESKIRHADDILQSDKAKLAKSGYSSSPSVMGAYQSTKNQWPAGYGAQPQAWPQATQAQAQNWTPAYTQAAYGGAYGNAYAQPQVQTSVPQAAAATAYGAYPPAYTVQAQQTYVQAATPAPLAPGSSTATCCCCCPSILWHLLLLSQLMFHTILQFVAQIVCHWGMMEQQQQQQMPTVFDDHIIRGFEQEYRKAVAKVFIRNHGDKGWTGFIVSLSPTVVITVAHAVGSFPVHQVFSEDQFYLKFYDDPAEYKARALKCSFKSDLLMLHCELRPSAVSFFEFADHTSPLLSSTSLLCISHPAQRDWVTLRGTVCRVPFLMGENENYDHNMQLFDHDAQCFPGSSGAPITDLRGRVIGMNFSEYTIKEHCFCVPNNAKETNLSTYQDGRVVPHQIKELTFLPCNVKQGITLQYIAQTIRSFFQDEGFNDVDMNLNNYVRRSAIKYIMKEAKRKNQGKQPSQTPQGKRPREQRPAEETTEESNVFNPCLSISEGHGETCLGDIKKCRKSEQIEAPLDVEVVSFNLDMSIASHEPKVTTRVGHKFDQKTFSLMKQALEIQAKLAPKFPSFVKNMLPSHVAGGFWLGIPKNFSDMHLPKHDETVVLIDETELEHETKYFFEKNGLGVGWRGFSITHKLQENDVLVFHLIQECKFKVYIVRANALTGSDGSACVEEMNCDHGEKDLKITVMAGEEHLEHYSSIHCGQKKDKQMTLSSDLKGAMKCKILEEEEAGGTMGKAQGIIM</sequence>
<dbReference type="GO" id="GO:0003677">
    <property type="term" value="F:DNA binding"/>
    <property type="evidence" value="ECO:0007669"/>
    <property type="project" value="UniProtKB-KW"/>
</dbReference>
<dbReference type="Pfam" id="PF13365">
    <property type="entry name" value="Trypsin_2"/>
    <property type="match status" value="1"/>
</dbReference>
<dbReference type="PANTHER" id="PTHR17204">
    <property type="entry name" value="PRE-MRNA PROCESSING PROTEIN PRP39-RELATED"/>
    <property type="match status" value="1"/>
</dbReference>
<evidence type="ECO:0000259" key="11">
    <source>
        <dbReference type="PROSITE" id="PS50863"/>
    </source>
</evidence>
<dbReference type="InterPro" id="IPR009003">
    <property type="entry name" value="Peptidase_S1_PA"/>
</dbReference>
<keyword evidence="6" id="KW-0804">Transcription</keyword>
<dbReference type="Pfam" id="PF02362">
    <property type="entry name" value="B3"/>
    <property type="match status" value="1"/>
</dbReference>
<dbReference type="SUPFAM" id="SSF50494">
    <property type="entry name" value="Trypsin-like serine proteases"/>
    <property type="match status" value="1"/>
</dbReference>
<dbReference type="GO" id="GO:0071004">
    <property type="term" value="C:U2-type prespliceosome"/>
    <property type="evidence" value="ECO:0007669"/>
    <property type="project" value="TreeGrafter"/>
</dbReference>
<evidence type="ECO:0000256" key="3">
    <source>
        <dbReference type="ARBA" id="ARBA00022737"/>
    </source>
</evidence>
<evidence type="ECO:0000256" key="8">
    <source>
        <dbReference type="ARBA" id="ARBA00023242"/>
    </source>
</evidence>
<dbReference type="Pfam" id="PF23240">
    <property type="entry name" value="HAT_PRP39_N"/>
    <property type="match status" value="1"/>
</dbReference>
<evidence type="ECO:0000313" key="12">
    <source>
        <dbReference type="EMBL" id="KZN12045.1"/>
    </source>
</evidence>
<comment type="caution">
    <text evidence="12">The sequence shown here is derived from an EMBL/GenBank/DDBJ whole genome shotgun (WGS) entry which is preliminary data.</text>
</comment>
<dbReference type="GO" id="GO:0000395">
    <property type="term" value="P:mRNA 5'-splice site recognition"/>
    <property type="evidence" value="ECO:0007669"/>
    <property type="project" value="TreeGrafter"/>
</dbReference>
<dbReference type="CDD" id="cd10017">
    <property type="entry name" value="B3_DNA"/>
    <property type="match status" value="1"/>
</dbReference>
<evidence type="ECO:0000256" key="2">
    <source>
        <dbReference type="ARBA" id="ARBA00022664"/>
    </source>
</evidence>
<dbReference type="Gene3D" id="2.40.330.10">
    <property type="entry name" value="DNA-binding pseudobarrel domain"/>
    <property type="match status" value="1"/>
</dbReference>
<keyword evidence="3" id="KW-0677">Repeat</keyword>
<dbReference type="Gramene" id="KZN12045">
    <property type="protein sequence ID" value="KZN12045"/>
    <property type="gene ID" value="DCAR_004701"/>
</dbReference>
<keyword evidence="8" id="KW-0539">Nucleus</keyword>
<evidence type="ECO:0000256" key="1">
    <source>
        <dbReference type="ARBA" id="ARBA00004123"/>
    </source>
</evidence>
<dbReference type="STRING" id="79200.A0A166JDD6"/>
<evidence type="ECO:0000256" key="6">
    <source>
        <dbReference type="ARBA" id="ARBA00023163"/>
    </source>
</evidence>
<dbReference type="GO" id="GO:0030627">
    <property type="term" value="F:pre-mRNA 5'-splice site binding"/>
    <property type="evidence" value="ECO:0007669"/>
    <property type="project" value="TreeGrafter"/>
</dbReference>
<comment type="subcellular location">
    <subcellularLocation>
        <location evidence="1">Nucleus</location>
    </subcellularLocation>
</comment>
<dbReference type="SMART" id="SM01019">
    <property type="entry name" value="B3"/>
    <property type="match status" value="1"/>
</dbReference>
<reference evidence="12" key="1">
    <citation type="journal article" date="2016" name="Nat. Genet.">
        <title>A high-quality carrot genome assembly provides new insights into carotenoid accumulation and asterid genome evolution.</title>
        <authorList>
            <person name="Iorizzo M."/>
            <person name="Ellison S."/>
            <person name="Senalik D."/>
            <person name="Zeng P."/>
            <person name="Satapoomin P."/>
            <person name="Huang J."/>
            <person name="Bowman M."/>
            <person name="Iovene M."/>
            <person name="Sanseverino W."/>
            <person name="Cavagnaro P."/>
            <person name="Yildiz M."/>
            <person name="Macko-Podgorni A."/>
            <person name="Moranska E."/>
            <person name="Grzebelus E."/>
            <person name="Grzebelus D."/>
            <person name="Ashrafi H."/>
            <person name="Zheng Z."/>
            <person name="Cheng S."/>
            <person name="Spooner D."/>
            <person name="Van Deynze A."/>
            <person name="Simon P."/>
        </authorList>
    </citation>
    <scope>NUCLEOTIDE SEQUENCE [LARGE SCALE GENOMIC DNA]</scope>
    <source>
        <tissue evidence="12">Leaf</tissue>
    </source>
</reference>
<dbReference type="SMART" id="SM00386">
    <property type="entry name" value="HAT"/>
    <property type="match status" value="4"/>
</dbReference>
<protein>
    <recommendedName>
        <fullName evidence="11">TF-B3 domain-containing protein</fullName>
    </recommendedName>
</protein>
<evidence type="ECO:0000256" key="4">
    <source>
        <dbReference type="ARBA" id="ARBA00023015"/>
    </source>
</evidence>
<dbReference type="Gene3D" id="2.40.10.120">
    <property type="match status" value="1"/>
</dbReference>
<keyword evidence="7" id="KW-0508">mRNA splicing</keyword>
<dbReference type="Gene3D" id="1.25.40.10">
    <property type="entry name" value="Tetratricopeptide repeat domain"/>
    <property type="match status" value="2"/>
</dbReference>
<evidence type="ECO:0000256" key="7">
    <source>
        <dbReference type="ARBA" id="ARBA00023187"/>
    </source>
</evidence>
<evidence type="ECO:0000256" key="5">
    <source>
        <dbReference type="ARBA" id="ARBA00023125"/>
    </source>
</evidence>
<proteinExistence type="inferred from homology"/>